<keyword evidence="2" id="KW-1185">Reference proteome</keyword>
<evidence type="ECO:0000313" key="2">
    <source>
        <dbReference type="Proteomes" id="UP001302812"/>
    </source>
</evidence>
<reference evidence="1" key="2">
    <citation type="submission" date="2023-05" db="EMBL/GenBank/DDBJ databases">
        <authorList>
            <consortium name="Lawrence Berkeley National Laboratory"/>
            <person name="Steindorff A."/>
            <person name="Hensen N."/>
            <person name="Bonometti L."/>
            <person name="Westerberg I."/>
            <person name="Brannstrom I.O."/>
            <person name="Guillou S."/>
            <person name="Cros-Aarteil S."/>
            <person name="Calhoun S."/>
            <person name="Haridas S."/>
            <person name="Kuo A."/>
            <person name="Mondo S."/>
            <person name="Pangilinan J."/>
            <person name="Riley R."/>
            <person name="Labutti K."/>
            <person name="Andreopoulos B."/>
            <person name="Lipzen A."/>
            <person name="Chen C."/>
            <person name="Yanf M."/>
            <person name="Daum C."/>
            <person name="Ng V."/>
            <person name="Clum A."/>
            <person name="Ohm R."/>
            <person name="Martin F."/>
            <person name="Silar P."/>
            <person name="Natvig D."/>
            <person name="Lalanne C."/>
            <person name="Gautier V."/>
            <person name="Ament-Velasquez S.L."/>
            <person name="Kruys A."/>
            <person name="Hutchinson M.I."/>
            <person name="Powell A.J."/>
            <person name="Barry K."/>
            <person name="Miller A.N."/>
            <person name="Grigoriev I.V."/>
            <person name="Debuchy R."/>
            <person name="Gladieux P."/>
            <person name="Thoren M.H."/>
            <person name="Johannesson H."/>
        </authorList>
    </citation>
    <scope>NUCLEOTIDE SEQUENCE</scope>
    <source>
        <strain evidence="1">CBS 508.74</strain>
    </source>
</reference>
<comment type="caution">
    <text evidence="1">The sequence shown here is derived from an EMBL/GenBank/DDBJ whole genome shotgun (WGS) entry which is preliminary data.</text>
</comment>
<accession>A0AAN6TGA8</accession>
<protein>
    <submittedName>
        <fullName evidence="1">Uncharacterized protein</fullName>
    </submittedName>
</protein>
<name>A0AAN6TGA8_9PEZI</name>
<sequence>MALQRIAILPAVPEAHSGFVPLIGVCVIWGLEAFEIVAPLAPNDGHENGNFHDCRAYATLRPRARSGPTTSHLANSFPELFLAITRLRVSNRLSSAGVFPLVASP</sequence>
<dbReference type="Proteomes" id="UP001302812">
    <property type="component" value="Unassembled WGS sequence"/>
</dbReference>
<reference evidence="1" key="1">
    <citation type="journal article" date="2023" name="Mol. Phylogenet. Evol.">
        <title>Genome-scale phylogeny and comparative genomics of the fungal order Sordariales.</title>
        <authorList>
            <person name="Hensen N."/>
            <person name="Bonometti L."/>
            <person name="Westerberg I."/>
            <person name="Brannstrom I.O."/>
            <person name="Guillou S."/>
            <person name="Cros-Aarteil S."/>
            <person name="Calhoun S."/>
            <person name="Haridas S."/>
            <person name="Kuo A."/>
            <person name="Mondo S."/>
            <person name="Pangilinan J."/>
            <person name="Riley R."/>
            <person name="LaButti K."/>
            <person name="Andreopoulos B."/>
            <person name="Lipzen A."/>
            <person name="Chen C."/>
            <person name="Yan M."/>
            <person name="Daum C."/>
            <person name="Ng V."/>
            <person name="Clum A."/>
            <person name="Steindorff A."/>
            <person name="Ohm R.A."/>
            <person name="Martin F."/>
            <person name="Silar P."/>
            <person name="Natvig D.O."/>
            <person name="Lalanne C."/>
            <person name="Gautier V."/>
            <person name="Ament-Velasquez S.L."/>
            <person name="Kruys A."/>
            <person name="Hutchinson M.I."/>
            <person name="Powell A.J."/>
            <person name="Barry K."/>
            <person name="Miller A.N."/>
            <person name="Grigoriev I.V."/>
            <person name="Debuchy R."/>
            <person name="Gladieux P."/>
            <person name="Hiltunen Thoren M."/>
            <person name="Johannesson H."/>
        </authorList>
    </citation>
    <scope>NUCLEOTIDE SEQUENCE</scope>
    <source>
        <strain evidence="1">CBS 508.74</strain>
    </source>
</reference>
<organism evidence="1 2">
    <name type="scientific">Canariomyces notabilis</name>
    <dbReference type="NCBI Taxonomy" id="2074819"/>
    <lineage>
        <taxon>Eukaryota</taxon>
        <taxon>Fungi</taxon>
        <taxon>Dikarya</taxon>
        <taxon>Ascomycota</taxon>
        <taxon>Pezizomycotina</taxon>
        <taxon>Sordariomycetes</taxon>
        <taxon>Sordariomycetidae</taxon>
        <taxon>Sordariales</taxon>
        <taxon>Chaetomiaceae</taxon>
        <taxon>Canariomyces</taxon>
    </lineage>
</organism>
<proteinExistence type="predicted"/>
<dbReference type="AlphaFoldDB" id="A0AAN6TGA8"/>
<dbReference type="RefSeq" id="XP_064671468.1">
    <property type="nucleotide sequence ID" value="XM_064814912.1"/>
</dbReference>
<gene>
    <name evidence="1" type="ORF">N656DRAFT_777946</name>
</gene>
<dbReference type="EMBL" id="MU853338">
    <property type="protein sequence ID" value="KAK4113898.1"/>
    <property type="molecule type" value="Genomic_DNA"/>
</dbReference>
<dbReference type="GeneID" id="89939037"/>
<evidence type="ECO:0000313" key="1">
    <source>
        <dbReference type="EMBL" id="KAK4113898.1"/>
    </source>
</evidence>